<accession>A0A0R3TSD6</accession>
<reference evidence="4" key="1">
    <citation type="submission" date="2017-02" db="UniProtKB">
        <authorList>
            <consortium name="WormBaseParasite"/>
        </authorList>
    </citation>
    <scope>IDENTIFICATION</scope>
</reference>
<name>A0A0R3TSD6_RODNA</name>
<proteinExistence type="predicted"/>
<dbReference type="WBParaSite" id="HNAJ_0001055201-mRNA-1">
    <property type="protein sequence ID" value="HNAJ_0001055201-mRNA-1"/>
    <property type="gene ID" value="HNAJ_0001055201"/>
</dbReference>
<sequence>LLPSSPIDQLVQSRLIRNKDFQFITTEPAHASKQAFDLFNSCVFPPISQYGTIITRLFPILHRSSVFLISSDIAFTPLNLFVQGKQKTPQTISRGNPSRCRSGQPKRDLRNHRTRYLAACIPDFVSGTLITRDHQYMFIQTSSIIYNLGNGF</sequence>
<keyword evidence="3" id="KW-1185">Reference proteome</keyword>
<feature type="compositionally biased region" description="Polar residues" evidence="1">
    <location>
        <begin position="89"/>
        <end position="101"/>
    </location>
</feature>
<evidence type="ECO:0000313" key="3">
    <source>
        <dbReference type="Proteomes" id="UP000278807"/>
    </source>
</evidence>
<gene>
    <name evidence="2" type="ORF">HNAJ_LOCUS10547</name>
</gene>
<dbReference type="AlphaFoldDB" id="A0A0R3TSD6"/>
<evidence type="ECO:0000313" key="2">
    <source>
        <dbReference type="EMBL" id="VDO08228.1"/>
    </source>
</evidence>
<reference evidence="2 3" key="2">
    <citation type="submission" date="2018-11" db="EMBL/GenBank/DDBJ databases">
        <authorList>
            <consortium name="Pathogen Informatics"/>
        </authorList>
    </citation>
    <scope>NUCLEOTIDE SEQUENCE [LARGE SCALE GENOMIC DNA]</scope>
</reference>
<evidence type="ECO:0000313" key="4">
    <source>
        <dbReference type="WBParaSite" id="HNAJ_0001055201-mRNA-1"/>
    </source>
</evidence>
<feature type="region of interest" description="Disordered" evidence="1">
    <location>
        <begin position="89"/>
        <end position="109"/>
    </location>
</feature>
<organism evidence="4">
    <name type="scientific">Rodentolepis nana</name>
    <name type="common">Dwarf tapeworm</name>
    <name type="synonym">Hymenolepis nana</name>
    <dbReference type="NCBI Taxonomy" id="102285"/>
    <lineage>
        <taxon>Eukaryota</taxon>
        <taxon>Metazoa</taxon>
        <taxon>Spiralia</taxon>
        <taxon>Lophotrochozoa</taxon>
        <taxon>Platyhelminthes</taxon>
        <taxon>Cestoda</taxon>
        <taxon>Eucestoda</taxon>
        <taxon>Cyclophyllidea</taxon>
        <taxon>Hymenolepididae</taxon>
        <taxon>Rodentolepis</taxon>
    </lineage>
</organism>
<dbReference type="Proteomes" id="UP000278807">
    <property type="component" value="Unassembled WGS sequence"/>
</dbReference>
<dbReference type="EMBL" id="UZAE01013099">
    <property type="protein sequence ID" value="VDO08228.1"/>
    <property type="molecule type" value="Genomic_DNA"/>
</dbReference>
<evidence type="ECO:0000256" key="1">
    <source>
        <dbReference type="SAM" id="MobiDB-lite"/>
    </source>
</evidence>
<protein>
    <submittedName>
        <fullName evidence="4">Ovule protein</fullName>
    </submittedName>
</protein>